<dbReference type="PANTHER" id="PTHR46720">
    <property type="entry name" value="HYDROXYLASE, PUTATIVE (AFU_ORTHOLOGUE AFUA_3G01460)-RELATED"/>
    <property type="match status" value="1"/>
</dbReference>
<evidence type="ECO:0000313" key="6">
    <source>
        <dbReference type="Proteomes" id="UP000015241"/>
    </source>
</evidence>
<keyword evidence="2" id="KW-0274">FAD</keyword>
<dbReference type="SUPFAM" id="SSF51905">
    <property type="entry name" value="FAD/NAD(P)-binding domain"/>
    <property type="match status" value="1"/>
</dbReference>
<evidence type="ECO:0000256" key="1">
    <source>
        <dbReference type="ARBA" id="ARBA00022630"/>
    </source>
</evidence>
<gene>
    <name evidence="5" type="ORF">FOMPIDRAFT_1134778</name>
</gene>
<dbReference type="GO" id="GO:0016491">
    <property type="term" value="F:oxidoreductase activity"/>
    <property type="evidence" value="ECO:0007669"/>
    <property type="project" value="UniProtKB-KW"/>
</dbReference>
<dbReference type="EMBL" id="KE504241">
    <property type="protein sequence ID" value="EPS94196.1"/>
    <property type="molecule type" value="Genomic_DNA"/>
</dbReference>
<accession>S8DL07</accession>
<dbReference type="STRING" id="743788.S8DL07"/>
<reference evidence="5 6" key="1">
    <citation type="journal article" date="2012" name="Science">
        <title>The Paleozoic origin of enzymatic lignin decomposition reconstructed from 31 fungal genomes.</title>
        <authorList>
            <person name="Floudas D."/>
            <person name="Binder M."/>
            <person name="Riley R."/>
            <person name="Barry K."/>
            <person name="Blanchette R.A."/>
            <person name="Henrissat B."/>
            <person name="Martinez A.T."/>
            <person name="Otillar R."/>
            <person name="Spatafora J.W."/>
            <person name="Yadav J.S."/>
            <person name="Aerts A."/>
            <person name="Benoit I."/>
            <person name="Boyd A."/>
            <person name="Carlson A."/>
            <person name="Copeland A."/>
            <person name="Coutinho P.M."/>
            <person name="de Vries R.P."/>
            <person name="Ferreira P."/>
            <person name="Findley K."/>
            <person name="Foster B."/>
            <person name="Gaskell J."/>
            <person name="Glotzer D."/>
            <person name="Gorecki P."/>
            <person name="Heitman J."/>
            <person name="Hesse C."/>
            <person name="Hori C."/>
            <person name="Igarashi K."/>
            <person name="Jurgens J.A."/>
            <person name="Kallen N."/>
            <person name="Kersten P."/>
            <person name="Kohler A."/>
            <person name="Kuees U."/>
            <person name="Kumar T.K.A."/>
            <person name="Kuo A."/>
            <person name="LaButti K."/>
            <person name="Larrondo L.F."/>
            <person name="Lindquist E."/>
            <person name="Ling A."/>
            <person name="Lombard V."/>
            <person name="Lucas S."/>
            <person name="Lundell T."/>
            <person name="Martin R."/>
            <person name="McLaughlin D.J."/>
            <person name="Morgenstern I."/>
            <person name="Morin E."/>
            <person name="Murat C."/>
            <person name="Nagy L.G."/>
            <person name="Nolan M."/>
            <person name="Ohm R.A."/>
            <person name="Patyshakuliyeva A."/>
            <person name="Rokas A."/>
            <person name="Ruiz-Duenas F.J."/>
            <person name="Sabat G."/>
            <person name="Salamov A."/>
            <person name="Samejima M."/>
            <person name="Schmutz J."/>
            <person name="Slot J.C."/>
            <person name="St John F."/>
            <person name="Stenlid J."/>
            <person name="Sun H."/>
            <person name="Sun S."/>
            <person name="Syed K."/>
            <person name="Tsang A."/>
            <person name="Wiebenga A."/>
            <person name="Young D."/>
            <person name="Pisabarro A."/>
            <person name="Eastwood D.C."/>
            <person name="Martin F."/>
            <person name="Cullen D."/>
            <person name="Grigoriev I.V."/>
            <person name="Hibbett D.S."/>
        </authorList>
    </citation>
    <scope>NUCLEOTIDE SEQUENCE</scope>
    <source>
        <strain evidence="6">FP-58527</strain>
    </source>
</reference>
<evidence type="ECO:0000256" key="3">
    <source>
        <dbReference type="ARBA" id="ARBA00023002"/>
    </source>
</evidence>
<dbReference type="Proteomes" id="UP000015241">
    <property type="component" value="Unassembled WGS sequence"/>
</dbReference>
<feature type="domain" description="FAD-binding" evidence="4">
    <location>
        <begin position="5"/>
        <end position="180"/>
    </location>
</feature>
<dbReference type="SUPFAM" id="SSF54373">
    <property type="entry name" value="FAD-linked reductases, C-terminal domain"/>
    <property type="match status" value="1"/>
</dbReference>
<proteinExistence type="predicted"/>
<dbReference type="GO" id="GO:0044550">
    <property type="term" value="P:secondary metabolite biosynthetic process"/>
    <property type="evidence" value="ECO:0007669"/>
    <property type="project" value="TreeGrafter"/>
</dbReference>
<keyword evidence="6" id="KW-1185">Reference proteome</keyword>
<organism evidence="5 6">
    <name type="scientific">Fomitopsis schrenkii</name>
    <name type="common">Brown rot fungus</name>
    <dbReference type="NCBI Taxonomy" id="2126942"/>
    <lineage>
        <taxon>Eukaryota</taxon>
        <taxon>Fungi</taxon>
        <taxon>Dikarya</taxon>
        <taxon>Basidiomycota</taxon>
        <taxon>Agaricomycotina</taxon>
        <taxon>Agaricomycetes</taxon>
        <taxon>Polyporales</taxon>
        <taxon>Fomitopsis</taxon>
    </lineage>
</organism>
<evidence type="ECO:0000256" key="2">
    <source>
        <dbReference type="ARBA" id="ARBA00022827"/>
    </source>
</evidence>
<protein>
    <recommendedName>
        <fullName evidence="4">FAD-binding domain-containing protein</fullName>
    </recommendedName>
</protein>
<keyword evidence="3" id="KW-0560">Oxidoreductase</keyword>
<evidence type="ECO:0000259" key="4">
    <source>
        <dbReference type="Pfam" id="PF01494"/>
    </source>
</evidence>
<feature type="domain" description="FAD-binding" evidence="4">
    <location>
        <begin position="298"/>
        <end position="386"/>
    </location>
</feature>
<dbReference type="eggNOG" id="KOG2614">
    <property type="taxonomic scope" value="Eukaryota"/>
</dbReference>
<dbReference type="OrthoDB" id="417877at2759"/>
<name>S8DL07_FOMSC</name>
<dbReference type="HOGENOM" id="CLU_009665_6_3_1"/>
<dbReference type="GO" id="GO:0071949">
    <property type="term" value="F:FAD binding"/>
    <property type="evidence" value="ECO:0007669"/>
    <property type="project" value="InterPro"/>
</dbReference>
<dbReference type="InParanoid" id="S8DL07"/>
<dbReference type="InterPro" id="IPR002938">
    <property type="entry name" value="FAD-bd"/>
</dbReference>
<dbReference type="AlphaFoldDB" id="S8DL07"/>
<dbReference type="PANTHER" id="PTHR46720:SF3">
    <property type="entry name" value="FAD-BINDING DOMAIN-CONTAINING PROTEIN-RELATED"/>
    <property type="match status" value="1"/>
</dbReference>
<dbReference type="Gene3D" id="3.50.50.60">
    <property type="entry name" value="FAD/NAD(P)-binding domain"/>
    <property type="match status" value="1"/>
</dbReference>
<sequence length="448" mass="49098">MTPKLTVAICGGGVGGLACAVALAQYPDIQVDIYEAANMFAEVGAGVGVWPRAWKVVQALGLDHELAEVAVVAPDHHPKLSFNFRKGDQSEGHTFYQLYTPGGLVTVHRPEFQKILLRHLSPSTHTYTSKRLVSYSQPSRDVLRQQTVTLHFQDGTAATCDVLIGADGVKSATRAALVEELAQAAISAGRSDEAHSIRSTAQPRWSGLCAYRTTISAEALRSKMPTHTLLREPMAYFGHDSQLTAYPLLHGNIINVAAFRARYDLEGTQIEGPWVVDTTKEELTANFDGWEPEVQAVFQCITKVSRWAVHTTEPLPTFVFGRVALIGDAAHAAVPFQGAGAGQAIEDAYLLATLLGQPKTTSETLTDVLQIYDAVRRPYAQTVAETSRECGMLFTLNYPGLSSQDMQHGQTMDKLRTVAETLRRKWSWAWETTLDGDIERAVQMLEES</sequence>
<keyword evidence="1" id="KW-0285">Flavoprotein</keyword>
<dbReference type="InterPro" id="IPR036188">
    <property type="entry name" value="FAD/NAD-bd_sf"/>
</dbReference>
<dbReference type="PRINTS" id="PR00420">
    <property type="entry name" value="RNGMNOXGNASE"/>
</dbReference>
<dbReference type="PROSITE" id="PS51257">
    <property type="entry name" value="PROKAR_LIPOPROTEIN"/>
    <property type="match status" value="1"/>
</dbReference>
<dbReference type="InterPro" id="IPR051104">
    <property type="entry name" value="FAD_monoxygenase"/>
</dbReference>
<evidence type="ECO:0000313" key="5">
    <source>
        <dbReference type="EMBL" id="EPS94196.1"/>
    </source>
</evidence>
<dbReference type="Pfam" id="PF01494">
    <property type="entry name" value="FAD_binding_3"/>
    <property type="match status" value="2"/>
</dbReference>